<accession>A0A8D2B2L8</accession>
<dbReference type="Proteomes" id="UP000694564">
    <property type="component" value="Chromosome 3"/>
</dbReference>
<dbReference type="FunFam" id="2.60.40.10:FF:000370">
    <property type="entry name" value="CMRF35-like molecule 1"/>
    <property type="match status" value="1"/>
</dbReference>
<dbReference type="GO" id="GO:0004888">
    <property type="term" value="F:transmembrane signaling receptor activity"/>
    <property type="evidence" value="ECO:0007669"/>
    <property type="project" value="TreeGrafter"/>
</dbReference>
<evidence type="ECO:0000256" key="2">
    <source>
        <dbReference type="ARBA" id="ARBA00022692"/>
    </source>
</evidence>
<evidence type="ECO:0000256" key="5">
    <source>
        <dbReference type="ARBA" id="ARBA00023136"/>
    </source>
</evidence>
<evidence type="ECO:0000256" key="8">
    <source>
        <dbReference type="SAM" id="Phobius"/>
    </source>
</evidence>
<evidence type="ECO:0000256" key="1">
    <source>
        <dbReference type="ARBA" id="ARBA00004251"/>
    </source>
</evidence>
<feature type="domain" description="Ig-like" evidence="9">
    <location>
        <begin position="15"/>
        <end position="125"/>
    </location>
</feature>
<evidence type="ECO:0000256" key="3">
    <source>
        <dbReference type="ARBA" id="ARBA00022729"/>
    </source>
</evidence>
<dbReference type="Ensembl" id="ENSSVLT00005011652.1">
    <property type="protein sequence ID" value="ENSSVLP00005010531.1"/>
    <property type="gene ID" value="ENSSVLG00005008396.1"/>
</dbReference>
<dbReference type="InterPro" id="IPR013783">
    <property type="entry name" value="Ig-like_fold"/>
</dbReference>
<dbReference type="GeneTree" id="ENSGT00940000162729"/>
<dbReference type="AlphaFoldDB" id="A0A8D2B2L8"/>
<keyword evidence="3" id="KW-0732">Signal</keyword>
<dbReference type="PROSITE" id="PS50835">
    <property type="entry name" value="IG_LIKE"/>
    <property type="match status" value="1"/>
</dbReference>
<dbReference type="Pfam" id="PF07686">
    <property type="entry name" value="V-set"/>
    <property type="match status" value="1"/>
</dbReference>
<dbReference type="InterPro" id="IPR050671">
    <property type="entry name" value="CD300_family_receptors"/>
</dbReference>
<organism evidence="10 11">
    <name type="scientific">Sciurus vulgaris</name>
    <name type="common">Eurasian red squirrel</name>
    <dbReference type="NCBI Taxonomy" id="55149"/>
    <lineage>
        <taxon>Eukaryota</taxon>
        <taxon>Metazoa</taxon>
        <taxon>Chordata</taxon>
        <taxon>Craniata</taxon>
        <taxon>Vertebrata</taxon>
        <taxon>Euteleostomi</taxon>
        <taxon>Mammalia</taxon>
        <taxon>Eutheria</taxon>
        <taxon>Euarchontoglires</taxon>
        <taxon>Glires</taxon>
        <taxon>Rodentia</taxon>
        <taxon>Sciuromorpha</taxon>
        <taxon>Sciuridae</taxon>
        <taxon>Sciurinae</taxon>
        <taxon>Sciurini</taxon>
        <taxon>Sciurus</taxon>
    </lineage>
</organism>
<evidence type="ECO:0000256" key="7">
    <source>
        <dbReference type="ARBA" id="ARBA00023170"/>
    </source>
</evidence>
<gene>
    <name evidence="10" type="primary">CD300LB</name>
</gene>
<keyword evidence="2 8" id="KW-0812">Transmembrane</keyword>
<dbReference type="PANTHER" id="PTHR11860:SF103">
    <property type="entry name" value="CMRF35-LIKE MOLECULE 7"/>
    <property type="match status" value="1"/>
</dbReference>
<evidence type="ECO:0000256" key="4">
    <source>
        <dbReference type="ARBA" id="ARBA00022859"/>
    </source>
</evidence>
<name>A0A8D2B2L8_SCIVU</name>
<dbReference type="GO" id="GO:0002376">
    <property type="term" value="P:immune system process"/>
    <property type="evidence" value="ECO:0007669"/>
    <property type="project" value="UniProtKB-KW"/>
</dbReference>
<dbReference type="InterPro" id="IPR007110">
    <property type="entry name" value="Ig-like_dom"/>
</dbReference>
<evidence type="ECO:0000256" key="6">
    <source>
        <dbReference type="ARBA" id="ARBA00023157"/>
    </source>
</evidence>
<feature type="transmembrane region" description="Helical" evidence="8">
    <location>
        <begin position="160"/>
        <end position="181"/>
    </location>
</feature>
<dbReference type="GO" id="GO:0042802">
    <property type="term" value="F:identical protein binding"/>
    <property type="evidence" value="ECO:0007669"/>
    <property type="project" value="Ensembl"/>
</dbReference>
<dbReference type="OrthoDB" id="8920197at2759"/>
<dbReference type="SUPFAM" id="SSF48726">
    <property type="entry name" value="Immunoglobulin"/>
    <property type="match status" value="1"/>
</dbReference>
<keyword evidence="6" id="KW-1015">Disulfide bond</keyword>
<dbReference type="InterPro" id="IPR003599">
    <property type="entry name" value="Ig_sub"/>
</dbReference>
<evidence type="ECO:0000313" key="11">
    <source>
        <dbReference type="Proteomes" id="UP000694564"/>
    </source>
</evidence>
<evidence type="ECO:0000259" key="9">
    <source>
        <dbReference type="PROSITE" id="PS50835"/>
    </source>
</evidence>
<dbReference type="Gene3D" id="2.60.40.10">
    <property type="entry name" value="Immunoglobulins"/>
    <property type="match status" value="1"/>
</dbReference>
<evidence type="ECO:0000313" key="10">
    <source>
        <dbReference type="Ensembl" id="ENSSVLP00005010531.1"/>
    </source>
</evidence>
<protein>
    <submittedName>
        <fullName evidence="10">CD300 molecule like family member b</fullName>
    </submittedName>
</protein>
<dbReference type="CDD" id="cd05716">
    <property type="entry name" value="IgV_pIgR_like"/>
    <property type="match status" value="1"/>
</dbReference>
<dbReference type="GO" id="GO:0005886">
    <property type="term" value="C:plasma membrane"/>
    <property type="evidence" value="ECO:0007669"/>
    <property type="project" value="UniProtKB-SubCell"/>
</dbReference>
<reference evidence="10" key="2">
    <citation type="submission" date="2025-09" db="UniProtKB">
        <authorList>
            <consortium name="Ensembl"/>
        </authorList>
    </citation>
    <scope>IDENTIFICATION</scope>
</reference>
<dbReference type="InterPro" id="IPR036179">
    <property type="entry name" value="Ig-like_dom_sf"/>
</dbReference>
<reference evidence="10" key="1">
    <citation type="submission" date="2025-08" db="UniProtKB">
        <authorList>
            <consortium name="Ensembl"/>
        </authorList>
    </citation>
    <scope>IDENTIFICATION</scope>
</reference>
<keyword evidence="8" id="KW-1133">Transmembrane helix</keyword>
<proteinExistence type="predicted"/>
<keyword evidence="5 8" id="KW-0472">Membrane</keyword>
<dbReference type="InterPro" id="IPR013106">
    <property type="entry name" value="Ig_V-set"/>
</dbReference>
<dbReference type="PANTHER" id="PTHR11860">
    <property type="entry name" value="POLYMERIC-IMMUNOGLOBULIN RECEPTOR"/>
    <property type="match status" value="1"/>
</dbReference>
<keyword evidence="4" id="KW-0391">Immunity</keyword>
<dbReference type="SMART" id="SM00409">
    <property type="entry name" value="IG"/>
    <property type="match status" value="1"/>
</dbReference>
<comment type="subcellular location">
    <subcellularLocation>
        <location evidence="1">Cell membrane</location>
        <topology evidence="1">Single-pass type I membrane protein</topology>
    </subcellularLocation>
</comment>
<keyword evidence="11" id="KW-1185">Reference proteome</keyword>
<sequence>VWISKVAGELEFCFPGCFSIFSIQGPESVRGPEQGSVTVLCRYSPEWKAHHKWWCQGARWHTCHILVQTRGSEQEEKSGRVSIRDNQKDHSFEVTMEKLQQDDTDTYWCGIEKTGTDLGTQVKVTVYSASSRADPCMVVLEPWPTHGLTLGKWVQKEHHYLLLVLLKVPILLVLAGLILWLKGSQRIPKEEWEESVYTNLNFNLPTKDVAP</sequence>
<keyword evidence="7" id="KW-0675">Receptor</keyword>